<evidence type="ECO:0000256" key="2">
    <source>
        <dbReference type="ARBA" id="ARBA00006679"/>
    </source>
</evidence>
<evidence type="ECO:0000313" key="8">
    <source>
        <dbReference type="EMBL" id="CAB3783646.1"/>
    </source>
</evidence>
<dbReference type="PANTHER" id="PTHR33452">
    <property type="entry name" value="OXIDOREDUCTASE CATD-RELATED"/>
    <property type="match status" value="1"/>
</dbReference>
<dbReference type="EMBL" id="CADIKM010000005">
    <property type="protein sequence ID" value="CAB3783646.1"/>
    <property type="molecule type" value="Genomic_DNA"/>
</dbReference>
<proteinExistence type="inferred from homology"/>
<sequence length="153" mass="16159">MTRSLDSGVILLARIALAVLFLWGGLMKLAGYEDFVAYLHSVGLPFVSIAAPLSTALDLIGGLFLIVGFKVQPLALVMAVYTVATAILGHDFWNIADPVMHHDMTVHFWKNIGIAGGFLLLNVTGAGRISVDNARAAEGVGSLTSHRGSTRAG</sequence>
<evidence type="ECO:0000256" key="1">
    <source>
        <dbReference type="ARBA" id="ARBA00004651"/>
    </source>
</evidence>
<protein>
    <submittedName>
        <fullName evidence="8">Inner membrane protein YphA</fullName>
    </submittedName>
</protein>
<dbReference type="Proteomes" id="UP000494115">
    <property type="component" value="Unassembled WGS sequence"/>
</dbReference>
<comment type="similarity">
    <text evidence="2">Belongs to the DoxX family.</text>
</comment>
<dbReference type="Pfam" id="PF07681">
    <property type="entry name" value="DoxX"/>
    <property type="match status" value="1"/>
</dbReference>
<dbReference type="RefSeq" id="WP_175104280.1">
    <property type="nucleotide sequence ID" value="NZ_CADIKM010000005.1"/>
</dbReference>
<dbReference type="InterPro" id="IPR032808">
    <property type="entry name" value="DoxX"/>
</dbReference>
<comment type="subcellular location">
    <subcellularLocation>
        <location evidence="1">Cell membrane</location>
        <topology evidence="1">Multi-pass membrane protein</topology>
    </subcellularLocation>
</comment>
<organism evidence="8 9">
    <name type="scientific">Pararobbsia alpina</name>
    <dbReference type="NCBI Taxonomy" id="621374"/>
    <lineage>
        <taxon>Bacteria</taxon>
        <taxon>Pseudomonadati</taxon>
        <taxon>Pseudomonadota</taxon>
        <taxon>Betaproteobacteria</taxon>
        <taxon>Burkholderiales</taxon>
        <taxon>Burkholderiaceae</taxon>
        <taxon>Pararobbsia</taxon>
    </lineage>
</organism>
<keyword evidence="6 7" id="KW-0472">Membrane</keyword>
<evidence type="ECO:0000313" key="9">
    <source>
        <dbReference type="Proteomes" id="UP000494115"/>
    </source>
</evidence>
<gene>
    <name evidence="8" type="primary">yphA</name>
    <name evidence="8" type="ORF">LMG28138_01682</name>
</gene>
<dbReference type="InterPro" id="IPR051907">
    <property type="entry name" value="DoxX-like_oxidoreductase"/>
</dbReference>
<evidence type="ECO:0000256" key="4">
    <source>
        <dbReference type="ARBA" id="ARBA00022692"/>
    </source>
</evidence>
<feature type="transmembrane region" description="Helical" evidence="7">
    <location>
        <begin position="108"/>
        <end position="126"/>
    </location>
</feature>
<accession>A0A6S7CMK9</accession>
<feature type="transmembrane region" description="Helical" evidence="7">
    <location>
        <begin position="46"/>
        <end position="67"/>
    </location>
</feature>
<keyword evidence="3" id="KW-1003">Cell membrane</keyword>
<dbReference type="GO" id="GO:0005886">
    <property type="term" value="C:plasma membrane"/>
    <property type="evidence" value="ECO:0007669"/>
    <property type="project" value="UniProtKB-SubCell"/>
</dbReference>
<evidence type="ECO:0000256" key="5">
    <source>
        <dbReference type="ARBA" id="ARBA00022989"/>
    </source>
</evidence>
<keyword evidence="4 7" id="KW-0812">Transmembrane</keyword>
<evidence type="ECO:0000256" key="3">
    <source>
        <dbReference type="ARBA" id="ARBA00022475"/>
    </source>
</evidence>
<reference evidence="8 9" key="1">
    <citation type="submission" date="2020-04" db="EMBL/GenBank/DDBJ databases">
        <authorList>
            <person name="De Canck E."/>
        </authorList>
    </citation>
    <scope>NUCLEOTIDE SEQUENCE [LARGE SCALE GENOMIC DNA]</scope>
    <source>
        <strain evidence="8 9">LMG 28138</strain>
    </source>
</reference>
<feature type="transmembrane region" description="Helical" evidence="7">
    <location>
        <begin position="7"/>
        <end position="26"/>
    </location>
</feature>
<evidence type="ECO:0000256" key="7">
    <source>
        <dbReference type="SAM" id="Phobius"/>
    </source>
</evidence>
<dbReference type="PANTHER" id="PTHR33452:SF1">
    <property type="entry name" value="INNER MEMBRANE PROTEIN YPHA-RELATED"/>
    <property type="match status" value="1"/>
</dbReference>
<dbReference type="AlphaFoldDB" id="A0A6S7CMK9"/>
<keyword evidence="9" id="KW-1185">Reference proteome</keyword>
<feature type="transmembrane region" description="Helical" evidence="7">
    <location>
        <begin position="74"/>
        <end position="96"/>
    </location>
</feature>
<keyword evidence="5 7" id="KW-1133">Transmembrane helix</keyword>
<evidence type="ECO:0000256" key="6">
    <source>
        <dbReference type="ARBA" id="ARBA00023136"/>
    </source>
</evidence>
<name>A0A6S7CMK9_9BURK</name>